<dbReference type="PROSITE" id="PS01172">
    <property type="entry name" value="RIBOSOMAL_L44E"/>
    <property type="match status" value="1"/>
</dbReference>
<feature type="compositionally biased region" description="Polar residues" evidence="12">
    <location>
        <begin position="238"/>
        <end position="249"/>
    </location>
</feature>
<protein>
    <recommendedName>
        <fullName evidence="11">Mothers against decapentaplegic homolog</fullName>
        <shortName evidence="11">MAD homolog</shortName>
        <shortName evidence="11">Mothers against DPP homolog</shortName>
    </recommendedName>
    <alternativeName>
        <fullName evidence="11">SMAD family member</fullName>
    </alternativeName>
</protein>
<dbReference type="SMART" id="SM00523">
    <property type="entry name" value="DWA"/>
    <property type="match status" value="1"/>
</dbReference>
<dbReference type="InterPro" id="IPR036578">
    <property type="entry name" value="SMAD_MH1_sf"/>
</dbReference>
<comment type="similarity">
    <text evidence="2 10">Belongs to the eukaryotic ribosomal protein eL42 family.</text>
</comment>
<dbReference type="Pfam" id="PF03165">
    <property type="entry name" value="MH1"/>
    <property type="match status" value="1"/>
</dbReference>
<dbReference type="SUPFAM" id="SSF56366">
    <property type="entry name" value="SMAD MH1 domain"/>
    <property type="match status" value="1"/>
</dbReference>
<evidence type="ECO:0000256" key="1">
    <source>
        <dbReference type="ARBA" id="ARBA00005545"/>
    </source>
</evidence>
<keyword evidence="4" id="KW-0862">Zinc</keyword>
<dbReference type="GO" id="GO:0060395">
    <property type="term" value="P:SMAD protein signal transduction"/>
    <property type="evidence" value="ECO:0007669"/>
    <property type="project" value="TreeGrafter"/>
</dbReference>
<gene>
    <name evidence="16" type="ORF">SMN809_LOCUS13000</name>
</gene>
<dbReference type="GO" id="GO:0000981">
    <property type="term" value="F:DNA-binding transcription factor activity, RNA polymerase II-specific"/>
    <property type="evidence" value="ECO:0007669"/>
    <property type="project" value="TreeGrafter"/>
</dbReference>
<keyword evidence="9 10" id="KW-0687">Ribonucleoprotein</keyword>
<evidence type="ECO:0000256" key="2">
    <source>
        <dbReference type="ARBA" id="ARBA00009364"/>
    </source>
</evidence>
<dbReference type="GO" id="GO:0030509">
    <property type="term" value="P:BMP signaling pathway"/>
    <property type="evidence" value="ECO:0007669"/>
    <property type="project" value="TreeGrafter"/>
</dbReference>
<comment type="caution">
    <text evidence="16">The sequence shown here is derived from an EMBL/GenBank/DDBJ whole genome shotgun (WGS) entry which is preliminary data.</text>
</comment>
<evidence type="ECO:0000256" key="10">
    <source>
        <dbReference type="RuleBase" id="RU000666"/>
    </source>
</evidence>
<name>A0A8S2NVT2_9BILA</name>
<dbReference type="Pfam" id="PF00935">
    <property type="entry name" value="Ribosomal_L44"/>
    <property type="match status" value="1"/>
</dbReference>
<proteinExistence type="inferred from homology"/>
<evidence type="ECO:0000256" key="9">
    <source>
        <dbReference type="ARBA" id="ARBA00023274"/>
    </source>
</evidence>
<keyword evidence="7 11" id="KW-0804">Transcription</keyword>
<dbReference type="InterPro" id="IPR013790">
    <property type="entry name" value="Dwarfin"/>
</dbReference>
<dbReference type="SUPFAM" id="SSF49879">
    <property type="entry name" value="SMAD/FHA domain"/>
    <property type="match status" value="1"/>
</dbReference>
<keyword evidence="8 11" id="KW-0539">Nucleus</keyword>
<evidence type="ECO:0000259" key="13">
    <source>
        <dbReference type="PROSITE" id="PS50814"/>
    </source>
</evidence>
<dbReference type="InterPro" id="IPR001132">
    <property type="entry name" value="SMAD_dom_Dwarfin-type"/>
</dbReference>
<evidence type="ECO:0000259" key="14">
    <source>
        <dbReference type="PROSITE" id="PS51075"/>
    </source>
</evidence>
<dbReference type="AlphaFoldDB" id="A0A8S2NVT2"/>
<keyword evidence="11" id="KW-0963">Cytoplasm</keyword>
<dbReference type="InterPro" id="IPR003306">
    <property type="entry name" value="WIF"/>
</dbReference>
<dbReference type="SUPFAM" id="SSF57829">
    <property type="entry name" value="Zn-binding ribosomal proteins"/>
    <property type="match status" value="1"/>
</dbReference>
<reference evidence="16" key="1">
    <citation type="submission" date="2021-02" db="EMBL/GenBank/DDBJ databases">
        <authorList>
            <person name="Nowell W R."/>
        </authorList>
    </citation>
    <scope>NUCLEOTIDE SEQUENCE</scope>
</reference>
<evidence type="ECO:0000313" key="16">
    <source>
        <dbReference type="EMBL" id="CAF4020674.1"/>
    </source>
</evidence>
<dbReference type="GO" id="GO:0009653">
    <property type="term" value="P:anatomical structure morphogenesis"/>
    <property type="evidence" value="ECO:0007669"/>
    <property type="project" value="TreeGrafter"/>
</dbReference>
<dbReference type="PROSITE" id="PS51075">
    <property type="entry name" value="MH1"/>
    <property type="match status" value="1"/>
</dbReference>
<feature type="domain" description="WIF" evidence="13">
    <location>
        <begin position="337"/>
        <end position="394"/>
    </location>
</feature>
<dbReference type="GO" id="GO:0071144">
    <property type="term" value="C:heteromeric SMAD protein complex"/>
    <property type="evidence" value="ECO:0007669"/>
    <property type="project" value="TreeGrafter"/>
</dbReference>
<feature type="region of interest" description="Disordered" evidence="12">
    <location>
        <begin position="216"/>
        <end position="249"/>
    </location>
</feature>
<dbReference type="GO" id="GO:0070411">
    <property type="term" value="F:I-SMAD binding"/>
    <property type="evidence" value="ECO:0007669"/>
    <property type="project" value="TreeGrafter"/>
</dbReference>
<keyword evidence="3" id="KW-0479">Metal-binding</keyword>
<dbReference type="InterPro" id="IPR003619">
    <property type="entry name" value="MAD_homology1_Dwarfin-type"/>
</dbReference>
<dbReference type="GO" id="GO:0003735">
    <property type="term" value="F:structural constituent of ribosome"/>
    <property type="evidence" value="ECO:0007669"/>
    <property type="project" value="InterPro"/>
</dbReference>
<dbReference type="GO" id="GO:0005840">
    <property type="term" value="C:ribosome"/>
    <property type="evidence" value="ECO:0007669"/>
    <property type="project" value="UniProtKB-KW"/>
</dbReference>
<dbReference type="PANTHER" id="PTHR13703">
    <property type="entry name" value="SMAD"/>
    <property type="match status" value="1"/>
</dbReference>
<dbReference type="GO" id="GO:0046872">
    <property type="term" value="F:metal ion binding"/>
    <property type="evidence" value="ECO:0007669"/>
    <property type="project" value="UniProtKB-KW"/>
</dbReference>
<dbReference type="Proteomes" id="UP000676336">
    <property type="component" value="Unassembled WGS sequence"/>
</dbReference>
<dbReference type="FunFam" id="3.10.450.80:FF:000001">
    <property type="entry name" value="60S ribosomal protein L44"/>
    <property type="match status" value="1"/>
</dbReference>
<dbReference type="Gene3D" id="2.60.200.10">
    <property type="match status" value="1"/>
</dbReference>
<dbReference type="InterPro" id="IPR008984">
    <property type="entry name" value="SMAD_FHA_dom_sf"/>
</dbReference>
<dbReference type="GO" id="GO:0030154">
    <property type="term" value="P:cell differentiation"/>
    <property type="evidence" value="ECO:0007669"/>
    <property type="project" value="TreeGrafter"/>
</dbReference>
<sequence length="394" mass="44866">MVNVPKLRRTFCKGKNCKKHTVHKVSQYKKGKDSVHAQGKRRYDMKQKGYGGQKKPVFHKKAKTTKKIVLRMECTECKFKKQLAIKRTKHFELGAEKKKKNQVIRNASFETSSYYLSSDDTHEQSSRLNPVIESCRLWRWSDLLNQDELKPVDYCPNAVHYGLDNICVNPYHYERVPSTYSVHVPRLPPEAVQSIPDIHPPTISDAAANQVPENRTYETPFQSQSSPSLSPDSIASQDSFHSPCSGVNNDENVETVTPMDLDIILIAQSNPPREVSFASEQVELQQPREWCRLSYYEFSARVGEQYPATQSQVIIDGFTHPSNADRFCLGGLTNIDRTLETHEVRRSIGRGVKLYHIRGNVFAECLSANPVFVQSPIANKRFSWHPATVCKIPS</sequence>
<accession>A0A8S2NVT2</accession>
<evidence type="ECO:0000256" key="4">
    <source>
        <dbReference type="ARBA" id="ARBA00022833"/>
    </source>
</evidence>
<dbReference type="Pfam" id="PF03166">
    <property type="entry name" value="MH2"/>
    <property type="match status" value="1"/>
</dbReference>
<evidence type="ECO:0000256" key="8">
    <source>
        <dbReference type="ARBA" id="ARBA00023242"/>
    </source>
</evidence>
<evidence type="ECO:0000313" key="17">
    <source>
        <dbReference type="Proteomes" id="UP000676336"/>
    </source>
</evidence>
<evidence type="ECO:0000256" key="12">
    <source>
        <dbReference type="SAM" id="MobiDB-lite"/>
    </source>
</evidence>
<dbReference type="Gene3D" id="3.10.450.80">
    <property type="match status" value="1"/>
</dbReference>
<dbReference type="GO" id="GO:0005737">
    <property type="term" value="C:cytoplasm"/>
    <property type="evidence" value="ECO:0007669"/>
    <property type="project" value="UniProtKB-SubCell"/>
</dbReference>
<feature type="domain" description="MH1" evidence="14">
    <location>
        <begin position="62"/>
        <end position="182"/>
    </location>
</feature>
<dbReference type="InterPro" id="IPR053708">
    <property type="entry name" value="Ribosomal_LSU_eL42"/>
</dbReference>
<dbReference type="PROSITE" id="PS51076">
    <property type="entry name" value="MH2"/>
    <property type="match status" value="1"/>
</dbReference>
<dbReference type="InterPro" id="IPR013019">
    <property type="entry name" value="MAD_homology_MH1"/>
</dbReference>
<dbReference type="PROSITE" id="PS50814">
    <property type="entry name" value="WIF"/>
    <property type="match status" value="1"/>
</dbReference>
<comment type="similarity">
    <text evidence="1 11">Belongs to the dwarfin/SMAD family.</text>
</comment>
<evidence type="ECO:0000256" key="3">
    <source>
        <dbReference type="ARBA" id="ARBA00022723"/>
    </source>
</evidence>
<dbReference type="GO" id="GO:0006412">
    <property type="term" value="P:translation"/>
    <property type="evidence" value="ECO:0007669"/>
    <property type="project" value="InterPro"/>
</dbReference>
<keyword evidence="6 11" id="KW-0805">Transcription regulation</keyword>
<dbReference type="InterPro" id="IPR011332">
    <property type="entry name" value="Ribosomal_zn-bd"/>
</dbReference>
<organism evidence="16 17">
    <name type="scientific">Rotaria magnacalcarata</name>
    <dbReference type="NCBI Taxonomy" id="392030"/>
    <lineage>
        <taxon>Eukaryota</taxon>
        <taxon>Metazoa</taxon>
        <taxon>Spiralia</taxon>
        <taxon>Gnathifera</taxon>
        <taxon>Rotifera</taxon>
        <taxon>Eurotatoria</taxon>
        <taxon>Bdelloidea</taxon>
        <taxon>Philodinida</taxon>
        <taxon>Philodinidae</taxon>
        <taxon>Rotaria</taxon>
    </lineage>
</organism>
<dbReference type="InterPro" id="IPR000552">
    <property type="entry name" value="Ribosomal_eL44"/>
</dbReference>
<evidence type="ECO:0000256" key="6">
    <source>
        <dbReference type="ARBA" id="ARBA00023015"/>
    </source>
</evidence>
<evidence type="ECO:0000256" key="7">
    <source>
        <dbReference type="ARBA" id="ARBA00023163"/>
    </source>
</evidence>
<dbReference type="GO" id="GO:1990904">
    <property type="term" value="C:ribonucleoprotein complex"/>
    <property type="evidence" value="ECO:0007669"/>
    <property type="project" value="UniProtKB-KW"/>
</dbReference>
<feature type="compositionally biased region" description="Low complexity" evidence="12">
    <location>
        <begin position="220"/>
        <end position="237"/>
    </location>
</feature>
<evidence type="ECO:0000256" key="11">
    <source>
        <dbReference type="RuleBase" id="RU361195"/>
    </source>
</evidence>
<evidence type="ECO:0000256" key="5">
    <source>
        <dbReference type="ARBA" id="ARBA00022980"/>
    </source>
</evidence>
<dbReference type="EMBL" id="CAJOBI010005056">
    <property type="protein sequence ID" value="CAF4020674.1"/>
    <property type="molecule type" value="Genomic_DNA"/>
</dbReference>
<feature type="non-terminal residue" evidence="16">
    <location>
        <position position="394"/>
    </location>
</feature>
<dbReference type="SMART" id="SM00524">
    <property type="entry name" value="DWB"/>
    <property type="match status" value="1"/>
</dbReference>
<keyword evidence="5 10" id="KW-0689">Ribosomal protein</keyword>
<comment type="subcellular location">
    <subcellularLocation>
        <location evidence="11">Cytoplasm</location>
    </subcellularLocation>
    <subcellularLocation>
        <location evidence="11">Nucleus</location>
    </subcellularLocation>
</comment>
<feature type="domain" description="MH2" evidence="15">
    <location>
        <begin position="290"/>
        <end position="394"/>
    </location>
</feature>
<dbReference type="GO" id="GO:0000978">
    <property type="term" value="F:RNA polymerase II cis-regulatory region sequence-specific DNA binding"/>
    <property type="evidence" value="ECO:0007669"/>
    <property type="project" value="TreeGrafter"/>
</dbReference>
<evidence type="ECO:0000259" key="15">
    <source>
        <dbReference type="PROSITE" id="PS51076"/>
    </source>
</evidence>
<dbReference type="InterPro" id="IPR017855">
    <property type="entry name" value="SMAD-like_dom_sf"/>
</dbReference>